<evidence type="ECO:0000256" key="2">
    <source>
        <dbReference type="ARBA" id="ARBA00006378"/>
    </source>
</evidence>
<evidence type="ECO:0000256" key="6">
    <source>
        <dbReference type="ARBA" id="ARBA00023242"/>
    </source>
</evidence>
<dbReference type="GO" id="GO:0003712">
    <property type="term" value="F:transcription coregulator activity"/>
    <property type="evidence" value="ECO:0007669"/>
    <property type="project" value="InterPro"/>
</dbReference>
<evidence type="ECO:0000256" key="5">
    <source>
        <dbReference type="ARBA" id="ARBA00023163"/>
    </source>
</evidence>
<accession>A0A7S0JFY0</accession>
<keyword evidence="3 7" id="KW-0805">Transcription regulation</keyword>
<gene>
    <name evidence="9" type="ORF">CLEP1334_LOCUS24642</name>
</gene>
<name>A0A7S0JFY0_9EUKA</name>
<protein>
    <recommendedName>
        <fullName evidence="7">Mediator of RNA polymerase II transcription subunit 31</fullName>
    </recommendedName>
</protein>
<keyword evidence="6 7" id="KW-0539">Nucleus</keyword>
<sequence>VGSPTHLAPTPRRGGPVTSACSPPPPLLQGLVIPTGSHPSLAMVDDDSEIFDDYSEKELFEAELEFVQALANPEYLHYLAQNRYFDDDEFIAYLEYLQYWARPPYVQYLVFPHCLRFLELLQGVAFRAELKREDFKNQLFRQQHFAWKYRASTLAAAALPRETPVATADALATATFNHT</sequence>
<dbReference type="GO" id="GO:0016592">
    <property type="term" value="C:mediator complex"/>
    <property type="evidence" value="ECO:0007669"/>
    <property type="project" value="InterPro"/>
</dbReference>
<organism evidence="9">
    <name type="scientific">Calcidiscus leptoporus</name>
    <dbReference type="NCBI Taxonomy" id="127549"/>
    <lineage>
        <taxon>Eukaryota</taxon>
        <taxon>Haptista</taxon>
        <taxon>Haptophyta</taxon>
        <taxon>Prymnesiophyceae</taxon>
        <taxon>Coccolithales</taxon>
        <taxon>Calcidiscaceae</taxon>
        <taxon>Calcidiscus</taxon>
    </lineage>
</organism>
<proteinExistence type="inferred from homology"/>
<dbReference type="Gene3D" id="1.10.10.1340">
    <property type="entry name" value="Mediator of RNA polymerase II, submodule Med31 (Soh1)"/>
    <property type="match status" value="1"/>
</dbReference>
<evidence type="ECO:0000256" key="7">
    <source>
        <dbReference type="RuleBase" id="RU364129"/>
    </source>
</evidence>
<dbReference type="AlphaFoldDB" id="A0A7S0JFY0"/>
<comment type="function">
    <text evidence="7">Component of the Mediator complex, a coactivator involved in the regulated transcription of nearly all RNA polymerase II-dependent genes. Mediator functions as a bridge to convey information from gene-specific regulatory proteins to the basal RNA polymerase II transcription machinery. Mediator is recruited to promoters by direct interactions with regulatory proteins and serves as a scaffold for the assembly of a functional preinitiation complex with RNA polymerase II and the general transcription factors.</text>
</comment>
<dbReference type="GO" id="GO:0006355">
    <property type="term" value="P:regulation of DNA-templated transcription"/>
    <property type="evidence" value="ECO:0007669"/>
    <property type="project" value="InterPro"/>
</dbReference>
<comment type="subunit">
    <text evidence="7">Component of the Mediator complex.</text>
</comment>
<comment type="similarity">
    <text evidence="2 7">Belongs to the Mediator complex subunit 31 family.</text>
</comment>
<dbReference type="PANTHER" id="PTHR13186">
    <property type="entry name" value="MEDIATOR OF RNA POLYMERASE II TRANSCRIPTION SUBUNIT 31"/>
    <property type="match status" value="1"/>
</dbReference>
<evidence type="ECO:0000256" key="1">
    <source>
        <dbReference type="ARBA" id="ARBA00004123"/>
    </source>
</evidence>
<feature type="region of interest" description="Disordered" evidence="8">
    <location>
        <begin position="1"/>
        <end position="23"/>
    </location>
</feature>
<dbReference type="InterPro" id="IPR038089">
    <property type="entry name" value="Med31_sf"/>
</dbReference>
<evidence type="ECO:0000313" key="9">
    <source>
        <dbReference type="EMBL" id="CAD8549352.1"/>
    </source>
</evidence>
<comment type="subcellular location">
    <subcellularLocation>
        <location evidence="1 7">Nucleus</location>
    </subcellularLocation>
</comment>
<feature type="non-terminal residue" evidence="9">
    <location>
        <position position="1"/>
    </location>
</feature>
<evidence type="ECO:0000256" key="3">
    <source>
        <dbReference type="ARBA" id="ARBA00023015"/>
    </source>
</evidence>
<evidence type="ECO:0000256" key="4">
    <source>
        <dbReference type="ARBA" id="ARBA00023159"/>
    </source>
</evidence>
<keyword evidence="4 7" id="KW-0010">Activator</keyword>
<reference evidence="9" key="1">
    <citation type="submission" date="2021-01" db="EMBL/GenBank/DDBJ databases">
        <authorList>
            <person name="Corre E."/>
            <person name="Pelletier E."/>
            <person name="Niang G."/>
            <person name="Scheremetjew M."/>
            <person name="Finn R."/>
            <person name="Kale V."/>
            <person name="Holt S."/>
            <person name="Cochrane G."/>
            <person name="Meng A."/>
            <person name="Brown T."/>
            <person name="Cohen L."/>
        </authorList>
    </citation>
    <scope>NUCLEOTIDE SEQUENCE</scope>
    <source>
        <strain evidence="9">RCC1130</strain>
    </source>
</reference>
<evidence type="ECO:0000256" key="8">
    <source>
        <dbReference type="SAM" id="MobiDB-lite"/>
    </source>
</evidence>
<dbReference type="InterPro" id="IPR008831">
    <property type="entry name" value="Mediator_Med31"/>
</dbReference>
<keyword evidence="5 7" id="KW-0804">Transcription</keyword>
<dbReference type="EMBL" id="HBER01049119">
    <property type="protein sequence ID" value="CAD8549352.1"/>
    <property type="molecule type" value="Transcribed_RNA"/>
</dbReference>
<dbReference type="Pfam" id="PF05669">
    <property type="entry name" value="Med31"/>
    <property type="match status" value="1"/>
</dbReference>